<feature type="region of interest" description="Disordered" evidence="1">
    <location>
        <begin position="57"/>
        <end position="77"/>
    </location>
</feature>
<feature type="chain" id="PRO_5029680591" evidence="2">
    <location>
        <begin position="22"/>
        <end position="77"/>
    </location>
</feature>
<organism evidence="3 4">
    <name type="scientific">Haemonchus contortus</name>
    <name type="common">Barber pole worm</name>
    <dbReference type="NCBI Taxonomy" id="6289"/>
    <lineage>
        <taxon>Eukaryota</taxon>
        <taxon>Metazoa</taxon>
        <taxon>Ecdysozoa</taxon>
        <taxon>Nematoda</taxon>
        <taxon>Chromadorea</taxon>
        <taxon>Rhabditida</taxon>
        <taxon>Rhabditina</taxon>
        <taxon>Rhabditomorpha</taxon>
        <taxon>Strongyloidea</taxon>
        <taxon>Trichostrongylidae</taxon>
        <taxon>Haemonchus</taxon>
    </lineage>
</organism>
<dbReference type="Proteomes" id="UP000025227">
    <property type="component" value="Unplaced"/>
</dbReference>
<dbReference type="OrthoDB" id="5844218at2759"/>
<evidence type="ECO:0000256" key="1">
    <source>
        <dbReference type="SAM" id="MobiDB-lite"/>
    </source>
</evidence>
<dbReference type="AlphaFoldDB" id="A0A7I4Z088"/>
<evidence type="ECO:0000313" key="4">
    <source>
        <dbReference type="WBParaSite" id="HCON_00167300-00001"/>
    </source>
</evidence>
<proteinExistence type="predicted"/>
<keyword evidence="2" id="KW-0732">Signal</keyword>
<evidence type="ECO:0000256" key="2">
    <source>
        <dbReference type="SAM" id="SignalP"/>
    </source>
</evidence>
<evidence type="ECO:0000313" key="3">
    <source>
        <dbReference type="Proteomes" id="UP000025227"/>
    </source>
</evidence>
<dbReference type="OMA" id="YGKMGPI"/>
<sequence length="77" mass="8350">MLAYFVITALLCSTVIPSVQAQIPKLVLEEPPILLGSIHGSPIVSVFHGPSDLIKDDFQSKDTEDDPLYGKMGPIKN</sequence>
<feature type="signal peptide" evidence="2">
    <location>
        <begin position="1"/>
        <end position="21"/>
    </location>
</feature>
<name>A0A7I4Z088_HAECO</name>
<protein>
    <submittedName>
        <fullName evidence="4">Secreted protein</fullName>
    </submittedName>
</protein>
<accession>A0A7I4Z088</accession>
<reference evidence="4" key="1">
    <citation type="submission" date="2020-12" db="UniProtKB">
        <authorList>
            <consortium name="WormBaseParasite"/>
        </authorList>
    </citation>
    <scope>IDENTIFICATION</scope>
    <source>
        <strain evidence="4">MHco3</strain>
    </source>
</reference>
<dbReference type="WBParaSite" id="HCON_00167300-00001">
    <property type="protein sequence ID" value="HCON_00167300-00001"/>
    <property type="gene ID" value="HCON_00167300"/>
</dbReference>
<keyword evidence="3" id="KW-1185">Reference proteome</keyword>